<evidence type="ECO:0000256" key="1">
    <source>
        <dbReference type="SAM" id="MobiDB-lite"/>
    </source>
</evidence>
<proteinExistence type="predicted"/>
<name>A0ABP6NPD2_9ACTN</name>
<evidence type="ECO:0000313" key="3">
    <source>
        <dbReference type="Proteomes" id="UP001499924"/>
    </source>
</evidence>
<dbReference type="Proteomes" id="UP001499924">
    <property type="component" value="Unassembled WGS sequence"/>
</dbReference>
<evidence type="ECO:0000313" key="2">
    <source>
        <dbReference type="EMBL" id="GAA3154901.1"/>
    </source>
</evidence>
<feature type="region of interest" description="Disordered" evidence="1">
    <location>
        <begin position="421"/>
        <end position="447"/>
    </location>
</feature>
<accession>A0ABP6NPD2</accession>
<gene>
    <name evidence="2" type="ORF">GCM10010531_02550</name>
</gene>
<sequence length="447" mass="47894">MRAPRYLHPAHLQVVAGELWVIDAVQPVAAVVEPATGELDRLVGWPQVPPWHDASEREWRTLSDGDALWVQSGFGPPARVAPDGTVVVATVRTTGTPERWRLAAAGPGGAWLATDPPLQDLADAADAPPPWGTASRLLAASASGEVREVVVEHGVHDVLGGDDGVLIQVDTGRGERRDLGQGTWSWEPAHEWLLVPWTDQAQVVSTATHRTVPPPRLASPRLPGWSFLWHDPDAEDDGPYGARRSDVSGDLSWHLGWEGSGSTPRRAVATGHDATGRREALRVDLGPGTVLAALGTHDRLYVALAGRQGPGALVAVDPGTGAVTEVLDAGSVDVAAYCRPQGPAPADLRSYARYWLRYWADEAGVVEPFETGMSNARAELTGDWPSTTVEVTFDWASRPGVRLRRRVPLFDELGRHTPPEYSSLHLGEDLATGQVPPAPADGGFLDL</sequence>
<comment type="caution">
    <text evidence="2">The sequence shown here is derived from an EMBL/GenBank/DDBJ whole genome shotgun (WGS) entry which is preliminary data.</text>
</comment>
<reference evidence="3" key="1">
    <citation type="journal article" date="2019" name="Int. J. Syst. Evol. Microbiol.">
        <title>The Global Catalogue of Microorganisms (GCM) 10K type strain sequencing project: providing services to taxonomists for standard genome sequencing and annotation.</title>
        <authorList>
            <consortium name="The Broad Institute Genomics Platform"/>
            <consortium name="The Broad Institute Genome Sequencing Center for Infectious Disease"/>
            <person name="Wu L."/>
            <person name="Ma J."/>
        </authorList>
    </citation>
    <scope>NUCLEOTIDE SEQUENCE [LARGE SCALE GENOMIC DNA]</scope>
    <source>
        <strain evidence="3">JCM 15614</strain>
    </source>
</reference>
<keyword evidence="3" id="KW-1185">Reference proteome</keyword>
<organism evidence="2 3">
    <name type="scientific">Blastococcus jejuensis</name>
    <dbReference type="NCBI Taxonomy" id="351224"/>
    <lineage>
        <taxon>Bacteria</taxon>
        <taxon>Bacillati</taxon>
        <taxon>Actinomycetota</taxon>
        <taxon>Actinomycetes</taxon>
        <taxon>Geodermatophilales</taxon>
        <taxon>Geodermatophilaceae</taxon>
        <taxon>Blastococcus</taxon>
    </lineage>
</organism>
<dbReference type="EMBL" id="BAAAVV010000001">
    <property type="protein sequence ID" value="GAA3154901.1"/>
    <property type="molecule type" value="Genomic_DNA"/>
</dbReference>
<protein>
    <submittedName>
        <fullName evidence="2">Uncharacterized protein</fullName>
    </submittedName>
</protein>
<dbReference type="RefSeq" id="WP_344686669.1">
    <property type="nucleotide sequence ID" value="NZ_BAAAVV010000001.1"/>
</dbReference>